<dbReference type="eggNOG" id="COG1672">
    <property type="taxonomic scope" value="Bacteria"/>
</dbReference>
<evidence type="ECO:0000313" key="4">
    <source>
        <dbReference type="Proteomes" id="UP000005801"/>
    </source>
</evidence>
<feature type="repeat" description="WD" evidence="1">
    <location>
        <begin position="1369"/>
        <end position="1410"/>
    </location>
</feature>
<dbReference type="Pfam" id="PF20703">
    <property type="entry name" value="nSTAND1"/>
    <property type="match status" value="1"/>
</dbReference>
<feature type="domain" description="Novel STAND NTPase 1" evidence="2">
    <location>
        <begin position="297"/>
        <end position="719"/>
    </location>
</feature>
<dbReference type="InterPro" id="IPR011047">
    <property type="entry name" value="Quinoprotein_ADH-like_sf"/>
</dbReference>
<dbReference type="Pfam" id="PF13289">
    <property type="entry name" value="SIR2_2"/>
    <property type="match status" value="1"/>
</dbReference>
<evidence type="ECO:0000259" key="2">
    <source>
        <dbReference type="Pfam" id="PF20703"/>
    </source>
</evidence>
<dbReference type="PANTHER" id="PTHR19879:SF9">
    <property type="entry name" value="TRANSCRIPTION INITIATION FACTOR TFIID SUBUNIT 5"/>
    <property type="match status" value="1"/>
</dbReference>
<accession>A6G813</accession>
<dbReference type="SUPFAM" id="SSF50998">
    <property type="entry name" value="Quinoprotein alcohol dehydrogenase-like"/>
    <property type="match status" value="1"/>
</dbReference>
<dbReference type="Proteomes" id="UP000005801">
    <property type="component" value="Unassembled WGS sequence"/>
</dbReference>
<dbReference type="PANTHER" id="PTHR19879">
    <property type="entry name" value="TRANSCRIPTION INITIATION FACTOR TFIID"/>
    <property type="match status" value="1"/>
</dbReference>
<evidence type="ECO:0000313" key="3">
    <source>
        <dbReference type="EMBL" id="EDM77975.1"/>
    </source>
</evidence>
<protein>
    <recommendedName>
        <fullName evidence="2">Novel STAND NTPase 1 domain-containing protein</fullName>
    </recommendedName>
</protein>
<keyword evidence="4" id="KW-1185">Reference proteome</keyword>
<dbReference type="InterPro" id="IPR049052">
    <property type="entry name" value="nSTAND1"/>
</dbReference>
<dbReference type="InterPro" id="IPR001680">
    <property type="entry name" value="WD40_rpt"/>
</dbReference>
<keyword evidence="1" id="KW-0853">WD repeat</keyword>
<dbReference type="Pfam" id="PF00400">
    <property type="entry name" value="WD40"/>
    <property type="match status" value="2"/>
</dbReference>
<dbReference type="EMBL" id="ABCS01000037">
    <property type="protein sequence ID" value="EDM77975.1"/>
    <property type="molecule type" value="Genomic_DNA"/>
</dbReference>
<dbReference type="STRING" id="391625.PPSIR1_19239"/>
<organism evidence="3 4">
    <name type="scientific">Plesiocystis pacifica SIR-1</name>
    <dbReference type="NCBI Taxonomy" id="391625"/>
    <lineage>
        <taxon>Bacteria</taxon>
        <taxon>Pseudomonadati</taxon>
        <taxon>Myxococcota</taxon>
        <taxon>Polyangia</taxon>
        <taxon>Nannocystales</taxon>
        <taxon>Nannocystaceae</taxon>
        <taxon>Plesiocystis</taxon>
    </lineage>
</organism>
<evidence type="ECO:0000256" key="1">
    <source>
        <dbReference type="PROSITE-ProRule" id="PRU00221"/>
    </source>
</evidence>
<sequence length="1515" mass="161607">MIVESRLITVETMEMVNDTPCSDASSLPLELTKAWDRGELVLFVGPALGRSAGLADAQTLAEAVLARAESSRHLERTSVVRGWIADGRLEEAFEVLERRMGSRFVRGIERTHGLGEERRSALASAIAAASVGLRAVYTTELHRVLERALADAWPSFSSPQADLLRRRGVIVKLCGTLEFPETWVLSRAAREREWGPHTLWRRLLAATARSHCLLMVGFEPDDELCERLLAILAPATGDAQCPGHYILLPECGAERRTLLESRGFAVLEGEGSETLARLGTTGEAGLEAAESPPPACPYPGLQAFDASLESVFFGRAAEVSAAASRLGGPPSRHRRWLAIEGSSGVGKSSFVHAGLVPALRRGFAEGTPTRWAVARLRPGREPMQALVEALAEALGEQAPIDAREIFGGSRDSGSDLPSAVVELVRLHLPPSMALAVVVDQLEELVTLASPRERELFVSSISALLSRALIYLVTTMRSDFGAALSTTSPSLLRVLNENAERYTLAPISRVGLRAAIAEPAARLGVRFDAELVERIANDAAQHTGQGRTDEDGVVRTEDAALPLVAHALRGLWDAGAAEDGAVSMAEYEALGGVSGALSRSADGLLASLDARELERVRTLMLDMVHLEGGRLSRRSVARSRAVELAGGGPRGERLLGRLSGEGGPRLLVVRGQGAEAMVDIVHEALLREWDRLRAWIASARVQMARDEALGWRAAAWAESGASWRSLPRGPERRELLRGHAKGPRAQTQRRYQQAMRGAAWLRGVTWVAGIGGLTVGGGVVLQQLSSAQGAQFQTSIAGARGVGEDYSDGVFQAESEAISALEDQREYHAALTRLVGLDGRRYEELLAGAIAWPLVAGKLDALEAPPDSAAITALAEGPEGLWVGRADGAVLRWDWGGEAVRVDGADEAEAIVSIAFDSKGRRVALGGKGKTWLVDREGKSVAASLAGRAPRFSVHEDRLWTLVGSSKNPDASRLQDYDSRTGERLGEGWKRPGLRAYGQNADGELALAYGRGSDGSTIEGPGFEALALDGLVRTFEYVPPDRLVSVDSQGLQVWDLDSGQALRSMAVTNYGTQLLDWSETPDGVLLSVCGVTNDDDQRALHLARLESDGTLEVLEPLGMASPNVCPRFIPGTALLVAEREVSTVSIYDASAEASADRELARLSTSAEVSALAVAGSGRRVVIGQADGGVSVWGLDRRDHWSRREHPQGVRAVAFSADGRTLYSGDSSGRLNSWELRGDLQRQQLGAGIVALTTPARGEIGRLLTRSGELFEWDGMGKNSQGEPRWCRPTAAEFSASGDRLALLCKSGQAQVWALDGGRWEDMALPIAAAPRVSAIALAPGGDALALGYADGRLERFSLSEDQARLELAIDSAHEGRIDALALDQRGEVLVSGDSNGDVYRWALGSSEPAPVDRVDAPLVVAVTTSSDAGDPWLVAYGGGTAGEIEFSDGREELEACPGHELLSLEFSEDGTMLAAGCGDGEVHAWPLGAAAMRRFACARLSDTGRTPEACAETPNP</sequence>
<dbReference type="SMART" id="SM00320">
    <property type="entry name" value="WD40"/>
    <property type="match status" value="4"/>
</dbReference>
<dbReference type="eggNOG" id="COG2319">
    <property type="taxonomic scope" value="Bacteria"/>
</dbReference>
<reference evidence="3 4" key="1">
    <citation type="submission" date="2007-06" db="EMBL/GenBank/DDBJ databases">
        <authorList>
            <person name="Shimkets L."/>
            <person name="Ferriera S."/>
            <person name="Johnson J."/>
            <person name="Kravitz S."/>
            <person name="Beeson K."/>
            <person name="Sutton G."/>
            <person name="Rogers Y.-H."/>
            <person name="Friedman R."/>
            <person name="Frazier M."/>
            <person name="Venter J.C."/>
        </authorList>
    </citation>
    <scope>NUCLEOTIDE SEQUENCE [LARGE SCALE GENOMIC DNA]</scope>
    <source>
        <strain evidence="3 4">SIR-1</strain>
    </source>
</reference>
<name>A6G813_9BACT</name>
<comment type="caution">
    <text evidence="3">The sequence shown here is derived from an EMBL/GenBank/DDBJ whole genome shotgun (WGS) entry which is preliminary data.</text>
</comment>
<dbReference type="InterPro" id="IPR015943">
    <property type="entry name" value="WD40/YVTN_repeat-like_dom_sf"/>
</dbReference>
<proteinExistence type="predicted"/>
<dbReference type="SUPFAM" id="SSF69322">
    <property type="entry name" value="Tricorn protease domain 2"/>
    <property type="match status" value="1"/>
</dbReference>
<gene>
    <name evidence="3" type="ORF">PPSIR1_19239</name>
</gene>
<feature type="repeat" description="WD" evidence="1">
    <location>
        <begin position="1201"/>
        <end position="1235"/>
    </location>
</feature>
<dbReference type="Gene3D" id="2.130.10.10">
    <property type="entry name" value="YVTN repeat-like/Quinoprotein amine dehydrogenase"/>
    <property type="match status" value="2"/>
</dbReference>
<dbReference type="PROSITE" id="PS50082">
    <property type="entry name" value="WD_REPEATS_2"/>
    <property type="match status" value="2"/>
</dbReference>
<dbReference type="eggNOG" id="COG0846">
    <property type="taxonomic scope" value="Bacteria"/>
</dbReference>